<organism evidence="2 3">
    <name type="scientific">Myotis brandtii</name>
    <name type="common">Brandt's bat</name>
    <dbReference type="NCBI Taxonomy" id="109478"/>
    <lineage>
        <taxon>Eukaryota</taxon>
        <taxon>Metazoa</taxon>
        <taxon>Chordata</taxon>
        <taxon>Craniata</taxon>
        <taxon>Vertebrata</taxon>
        <taxon>Euteleostomi</taxon>
        <taxon>Mammalia</taxon>
        <taxon>Eutheria</taxon>
        <taxon>Laurasiatheria</taxon>
        <taxon>Chiroptera</taxon>
        <taxon>Yangochiroptera</taxon>
        <taxon>Vespertilionidae</taxon>
        <taxon>Myotis</taxon>
    </lineage>
</organism>
<dbReference type="EMBL" id="KE164122">
    <property type="protein sequence ID" value="EPQ15251.1"/>
    <property type="molecule type" value="Genomic_DNA"/>
</dbReference>
<protein>
    <submittedName>
        <fullName evidence="2">Uncharacterized protein</fullName>
    </submittedName>
</protein>
<dbReference type="Proteomes" id="UP000052978">
    <property type="component" value="Unassembled WGS sequence"/>
</dbReference>
<dbReference type="AlphaFoldDB" id="S7NDG2"/>
<sequence length="121" mass="12826">MGRRELTPGGHDLTALGLRGDGRVGRPVQSSPGLPHSVERALSSVTAVSPQLGGSGGQRAADILYLPRIEGHPQACNVTSNPDSLQKKNEECEKGSESKKAKEKVQSIGSSFRLDPLENQL</sequence>
<evidence type="ECO:0000313" key="2">
    <source>
        <dbReference type="EMBL" id="EPQ15251.1"/>
    </source>
</evidence>
<reference evidence="2 3" key="1">
    <citation type="journal article" date="2013" name="Nat. Commun.">
        <title>Genome analysis reveals insights into physiology and longevity of the Brandt's bat Myotis brandtii.</title>
        <authorList>
            <person name="Seim I."/>
            <person name="Fang X."/>
            <person name="Xiong Z."/>
            <person name="Lobanov A.V."/>
            <person name="Huang Z."/>
            <person name="Ma S."/>
            <person name="Feng Y."/>
            <person name="Turanov A.A."/>
            <person name="Zhu Y."/>
            <person name="Lenz T.L."/>
            <person name="Gerashchenko M.V."/>
            <person name="Fan D."/>
            <person name="Hee Yim S."/>
            <person name="Yao X."/>
            <person name="Jordan D."/>
            <person name="Xiong Y."/>
            <person name="Ma Y."/>
            <person name="Lyapunov A.N."/>
            <person name="Chen G."/>
            <person name="Kulakova O.I."/>
            <person name="Sun Y."/>
            <person name="Lee S.G."/>
            <person name="Bronson R.T."/>
            <person name="Moskalev A.A."/>
            <person name="Sunyaev S.R."/>
            <person name="Zhang G."/>
            <person name="Krogh A."/>
            <person name="Wang J."/>
            <person name="Gladyshev V.N."/>
        </authorList>
    </citation>
    <scope>NUCLEOTIDE SEQUENCE [LARGE SCALE GENOMIC DNA]</scope>
</reference>
<name>S7NDG2_MYOBR</name>
<evidence type="ECO:0000256" key="1">
    <source>
        <dbReference type="SAM" id="MobiDB-lite"/>
    </source>
</evidence>
<evidence type="ECO:0000313" key="3">
    <source>
        <dbReference type="Proteomes" id="UP000052978"/>
    </source>
</evidence>
<proteinExistence type="predicted"/>
<feature type="region of interest" description="Disordered" evidence="1">
    <location>
        <begin position="75"/>
        <end position="121"/>
    </location>
</feature>
<accession>S7NDG2</accession>
<keyword evidence="3" id="KW-1185">Reference proteome</keyword>
<feature type="region of interest" description="Disordered" evidence="1">
    <location>
        <begin position="1"/>
        <end position="36"/>
    </location>
</feature>
<dbReference type="eggNOG" id="ENOG502S14X">
    <property type="taxonomic scope" value="Eukaryota"/>
</dbReference>
<feature type="compositionally biased region" description="Basic and acidic residues" evidence="1">
    <location>
        <begin position="85"/>
        <end position="105"/>
    </location>
</feature>
<gene>
    <name evidence="2" type="ORF">D623_10025393</name>
</gene>